<dbReference type="AlphaFoldDB" id="A0A9J6DUJ7"/>
<reference evidence="2" key="1">
    <citation type="journal article" date="2020" name="Cell">
        <title>Large-Scale Comparative Analyses of Tick Genomes Elucidate Their Genetic Diversity and Vector Capacities.</title>
        <authorList>
            <consortium name="Tick Genome and Microbiome Consortium (TIGMIC)"/>
            <person name="Jia N."/>
            <person name="Wang J."/>
            <person name="Shi W."/>
            <person name="Du L."/>
            <person name="Sun Y."/>
            <person name="Zhan W."/>
            <person name="Jiang J.F."/>
            <person name="Wang Q."/>
            <person name="Zhang B."/>
            <person name="Ji P."/>
            <person name="Bell-Sakyi L."/>
            <person name="Cui X.M."/>
            <person name="Yuan T.T."/>
            <person name="Jiang B.G."/>
            <person name="Yang W.F."/>
            <person name="Lam T.T."/>
            <person name="Chang Q.C."/>
            <person name="Ding S.J."/>
            <person name="Wang X.J."/>
            <person name="Zhu J.G."/>
            <person name="Ruan X.D."/>
            <person name="Zhao L."/>
            <person name="Wei J.T."/>
            <person name="Ye R.Z."/>
            <person name="Que T.C."/>
            <person name="Du C.H."/>
            <person name="Zhou Y.H."/>
            <person name="Cheng J.X."/>
            <person name="Dai P.F."/>
            <person name="Guo W.B."/>
            <person name="Han X.H."/>
            <person name="Huang E.J."/>
            <person name="Li L.F."/>
            <person name="Wei W."/>
            <person name="Gao Y.C."/>
            <person name="Liu J.Z."/>
            <person name="Shao H.Z."/>
            <person name="Wang X."/>
            <person name="Wang C.C."/>
            <person name="Yang T.C."/>
            <person name="Huo Q.B."/>
            <person name="Li W."/>
            <person name="Chen H.Y."/>
            <person name="Chen S.E."/>
            <person name="Zhou L.G."/>
            <person name="Ni X.B."/>
            <person name="Tian J.H."/>
            <person name="Sheng Y."/>
            <person name="Liu T."/>
            <person name="Pan Y.S."/>
            <person name="Xia L.Y."/>
            <person name="Li J."/>
            <person name="Zhao F."/>
            <person name="Cao W.C."/>
        </authorList>
    </citation>
    <scope>NUCLEOTIDE SEQUENCE</scope>
    <source>
        <strain evidence="2">Rmic-2018</strain>
    </source>
</reference>
<sequence>MLPCRYDFNKKAWMISAIFTKFLQQLDKKMGAKARKIILFVDNAPCHPPDMTCLWNIKVVFLPPNRTSCLELLDARIIKYVKHGQKAACEASASANEVQQGGKDFSA</sequence>
<proteinExistence type="predicted"/>
<accession>A0A9J6DUJ7</accession>
<evidence type="ECO:0000313" key="2">
    <source>
        <dbReference type="EMBL" id="KAH8025909.1"/>
    </source>
</evidence>
<dbReference type="InterPro" id="IPR004875">
    <property type="entry name" value="DDE_SF_endonuclease_dom"/>
</dbReference>
<dbReference type="GO" id="GO:0003676">
    <property type="term" value="F:nucleic acid binding"/>
    <property type="evidence" value="ECO:0007669"/>
    <property type="project" value="InterPro"/>
</dbReference>
<dbReference type="EMBL" id="JABSTU010000007">
    <property type="protein sequence ID" value="KAH8025909.1"/>
    <property type="molecule type" value="Genomic_DNA"/>
</dbReference>
<evidence type="ECO:0000313" key="3">
    <source>
        <dbReference type="Proteomes" id="UP000821866"/>
    </source>
</evidence>
<dbReference type="Proteomes" id="UP000821866">
    <property type="component" value="Unassembled WGS sequence"/>
</dbReference>
<evidence type="ECO:0000259" key="1">
    <source>
        <dbReference type="Pfam" id="PF03184"/>
    </source>
</evidence>
<reference evidence="2" key="2">
    <citation type="submission" date="2021-09" db="EMBL/GenBank/DDBJ databases">
        <authorList>
            <person name="Jia N."/>
            <person name="Wang J."/>
            <person name="Shi W."/>
            <person name="Du L."/>
            <person name="Sun Y."/>
            <person name="Zhan W."/>
            <person name="Jiang J."/>
            <person name="Wang Q."/>
            <person name="Zhang B."/>
            <person name="Ji P."/>
            <person name="Sakyi L.B."/>
            <person name="Cui X."/>
            <person name="Yuan T."/>
            <person name="Jiang B."/>
            <person name="Yang W."/>
            <person name="Lam T.T.-Y."/>
            <person name="Chang Q."/>
            <person name="Ding S."/>
            <person name="Wang X."/>
            <person name="Zhu J."/>
            <person name="Ruan X."/>
            <person name="Zhao L."/>
            <person name="Wei J."/>
            <person name="Que T."/>
            <person name="Du C."/>
            <person name="Cheng J."/>
            <person name="Dai P."/>
            <person name="Han X."/>
            <person name="Huang E."/>
            <person name="Gao Y."/>
            <person name="Liu J."/>
            <person name="Shao H."/>
            <person name="Ye R."/>
            <person name="Li L."/>
            <person name="Wei W."/>
            <person name="Wang X."/>
            <person name="Wang C."/>
            <person name="Huo Q."/>
            <person name="Li W."/>
            <person name="Guo W."/>
            <person name="Chen H."/>
            <person name="Chen S."/>
            <person name="Zhou L."/>
            <person name="Zhou L."/>
            <person name="Ni X."/>
            <person name="Tian J."/>
            <person name="Zhou Y."/>
            <person name="Sheng Y."/>
            <person name="Liu T."/>
            <person name="Pan Y."/>
            <person name="Xia L."/>
            <person name="Li J."/>
            <person name="Zhao F."/>
            <person name="Cao W."/>
        </authorList>
    </citation>
    <scope>NUCLEOTIDE SEQUENCE</scope>
    <source>
        <strain evidence="2">Rmic-2018</strain>
        <tissue evidence="2">Larvae</tissue>
    </source>
</reference>
<gene>
    <name evidence="2" type="ORF">HPB51_014104</name>
</gene>
<dbReference type="Pfam" id="PF03184">
    <property type="entry name" value="DDE_1"/>
    <property type="match status" value="1"/>
</dbReference>
<organism evidence="2 3">
    <name type="scientific">Rhipicephalus microplus</name>
    <name type="common">Cattle tick</name>
    <name type="synonym">Boophilus microplus</name>
    <dbReference type="NCBI Taxonomy" id="6941"/>
    <lineage>
        <taxon>Eukaryota</taxon>
        <taxon>Metazoa</taxon>
        <taxon>Ecdysozoa</taxon>
        <taxon>Arthropoda</taxon>
        <taxon>Chelicerata</taxon>
        <taxon>Arachnida</taxon>
        <taxon>Acari</taxon>
        <taxon>Parasitiformes</taxon>
        <taxon>Ixodida</taxon>
        <taxon>Ixodoidea</taxon>
        <taxon>Ixodidae</taxon>
        <taxon>Rhipicephalinae</taxon>
        <taxon>Rhipicephalus</taxon>
        <taxon>Boophilus</taxon>
    </lineage>
</organism>
<name>A0A9J6DUJ7_RHIMP</name>
<keyword evidence="3" id="KW-1185">Reference proteome</keyword>
<comment type="caution">
    <text evidence="2">The sequence shown here is derived from an EMBL/GenBank/DDBJ whole genome shotgun (WGS) entry which is preliminary data.</text>
</comment>
<protein>
    <recommendedName>
        <fullName evidence="1">DDE-1 domain-containing protein</fullName>
    </recommendedName>
</protein>
<feature type="domain" description="DDE-1" evidence="1">
    <location>
        <begin position="2"/>
        <end position="88"/>
    </location>
</feature>